<feature type="transmembrane region" description="Helical" evidence="1">
    <location>
        <begin position="151"/>
        <end position="170"/>
    </location>
</feature>
<keyword evidence="1" id="KW-1133">Transmembrane helix</keyword>
<feature type="transmembrane region" description="Helical" evidence="1">
    <location>
        <begin position="30"/>
        <end position="49"/>
    </location>
</feature>
<evidence type="ECO:0000313" key="3">
    <source>
        <dbReference type="Proteomes" id="UP000306888"/>
    </source>
</evidence>
<evidence type="ECO:0000256" key="1">
    <source>
        <dbReference type="SAM" id="Phobius"/>
    </source>
</evidence>
<gene>
    <name evidence="2" type="ORF">E5347_05105</name>
</gene>
<sequence>MNSQVYNFYPDPLYVIGTNSNAYQSGNGNFYSITASGLSILGIGTNYLIQLSNPSGTNKTLYLYKFSMSITGTSIGVTMTFIRNGSFTTAGTSVTPVNTNFALTAPSSIAIVKHGSSTPIGSTIVLTTVQTTQIYTENIDSIIAMPPNTTLLIQITSSVALLQTIAINLFSYEF</sequence>
<name>A0A4S2DP51_9CLOT</name>
<protein>
    <submittedName>
        <fullName evidence="2">Uncharacterized protein</fullName>
    </submittedName>
</protein>
<reference evidence="2 3" key="1">
    <citation type="submission" date="2019-04" db="EMBL/GenBank/DDBJ databases">
        <title>Microbes associate with the intestines of laboratory mice.</title>
        <authorList>
            <person name="Navarre W."/>
            <person name="Wong E."/>
            <person name="Huang K."/>
            <person name="Tropini C."/>
            <person name="Ng K."/>
            <person name="Yu B."/>
        </authorList>
    </citation>
    <scope>NUCLEOTIDE SEQUENCE [LARGE SCALE GENOMIC DNA]</scope>
    <source>
        <strain evidence="2 3">NM50_B9-20</strain>
    </source>
</reference>
<keyword evidence="1" id="KW-0812">Transmembrane</keyword>
<dbReference type="RefSeq" id="WP_136005232.1">
    <property type="nucleotide sequence ID" value="NZ_SRYR01000001.1"/>
</dbReference>
<feature type="transmembrane region" description="Helical" evidence="1">
    <location>
        <begin position="61"/>
        <end position="82"/>
    </location>
</feature>
<dbReference type="AlphaFoldDB" id="A0A4S2DP51"/>
<dbReference type="Proteomes" id="UP000306888">
    <property type="component" value="Unassembled WGS sequence"/>
</dbReference>
<keyword evidence="1" id="KW-0472">Membrane</keyword>
<proteinExistence type="predicted"/>
<accession>A0A4S2DP51</accession>
<dbReference type="OrthoDB" id="2662649at2"/>
<keyword evidence="3" id="KW-1185">Reference proteome</keyword>
<dbReference type="EMBL" id="SRYR01000001">
    <property type="protein sequence ID" value="TGY44198.1"/>
    <property type="molecule type" value="Genomic_DNA"/>
</dbReference>
<comment type="caution">
    <text evidence="2">The sequence shown here is derived from an EMBL/GenBank/DDBJ whole genome shotgun (WGS) entry which is preliminary data.</text>
</comment>
<organism evidence="2 3">
    <name type="scientific">Clostridium sartagoforme</name>
    <dbReference type="NCBI Taxonomy" id="84031"/>
    <lineage>
        <taxon>Bacteria</taxon>
        <taxon>Bacillati</taxon>
        <taxon>Bacillota</taxon>
        <taxon>Clostridia</taxon>
        <taxon>Eubacteriales</taxon>
        <taxon>Clostridiaceae</taxon>
        <taxon>Clostridium</taxon>
    </lineage>
</organism>
<evidence type="ECO:0000313" key="2">
    <source>
        <dbReference type="EMBL" id="TGY44198.1"/>
    </source>
</evidence>